<keyword evidence="1" id="KW-0175">Coiled coil</keyword>
<feature type="chain" id="PRO_5009618986" description="Fam-b protein" evidence="2">
    <location>
        <begin position="22"/>
        <end position="188"/>
    </location>
</feature>
<dbReference type="OrthoDB" id="375145at2759"/>
<feature type="signal peptide" evidence="2">
    <location>
        <begin position="1"/>
        <end position="21"/>
    </location>
</feature>
<keyword evidence="2" id="KW-0732">Signal</keyword>
<organism evidence="3 4">
    <name type="scientific">Plasmodium relictum</name>
    <dbReference type="NCBI Taxonomy" id="85471"/>
    <lineage>
        <taxon>Eukaryota</taxon>
        <taxon>Sar</taxon>
        <taxon>Alveolata</taxon>
        <taxon>Apicomplexa</taxon>
        <taxon>Aconoidasida</taxon>
        <taxon>Haemosporida</taxon>
        <taxon>Plasmodiidae</taxon>
        <taxon>Plasmodium</taxon>
        <taxon>Plasmodium (Haemamoeba)</taxon>
    </lineage>
</organism>
<evidence type="ECO:0000313" key="3">
    <source>
        <dbReference type="EMBL" id="CRH01090.1"/>
    </source>
</evidence>
<proteinExistence type="predicted"/>
<dbReference type="KEGG" id="prel:PRELSG_1143900"/>
<dbReference type="AlphaFoldDB" id="A0A1J1H870"/>
<sequence>MKLKCISIPFLFLLNLSICFCLKEIEQKGNALFLKDNNTSESNVVKNKLINEIKKKSNEIRTMYNTINTKNKKLPLYIFIIDENEKKRQMLKGLFLKGKLDFLQGINSPFSKYYISKKNKNILNRITLQNKIKEEEKFINNLNEDDKKRYIKRKLEEYENLRNNINQLYLNIENKFDLLKKLMIYLKG</sequence>
<reference evidence="3 4" key="1">
    <citation type="submission" date="2015-04" db="EMBL/GenBank/DDBJ databases">
        <authorList>
            <consortium name="Pathogen Informatics"/>
        </authorList>
    </citation>
    <scope>NUCLEOTIDE SEQUENCE [LARGE SCALE GENOMIC DNA]</scope>
    <source>
        <strain evidence="3 4">SGS1</strain>
    </source>
</reference>
<dbReference type="VEuPathDB" id="PlasmoDB:PRELSG_1143900"/>
<feature type="coiled-coil region" evidence="1">
    <location>
        <begin position="125"/>
        <end position="178"/>
    </location>
</feature>
<evidence type="ECO:0000313" key="4">
    <source>
        <dbReference type="Proteomes" id="UP000220158"/>
    </source>
</evidence>
<keyword evidence="4" id="KW-1185">Reference proteome</keyword>
<evidence type="ECO:0000256" key="1">
    <source>
        <dbReference type="SAM" id="Coils"/>
    </source>
</evidence>
<dbReference type="EMBL" id="LN835306">
    <property type="protein sequence ID" value="CRH01090.1"/>
    <property type="molecule type" value="Genomic_DNA"/>
</dbReference>
<evidence type="ECO:0000256" key="2">
    <source>
        <dbReference type="SAM" id="SignalP"/>
    </source>
</evidence>
<accession>A0A1J1H870</accession>
<dbReference type="RefSeq" id="XP_028534091.1">
    <property type="nucleotide sequence ID" value="XM_028677731.1"/>
</dbReference>
<dbReference type="GeneID" id="39737217"/>
<dbReference type="OMA" id="IPLCSCE"/>
<dbReference type="Proteomes" id="UP000220158">
    <property type="component" value="Chromosome 11"/>
</dbReference>
<gene>
    <name evidence="3" type="ORF">PRELSG_1143900</name>
</gene>
<name>A0A1J1H870_PLARL</name>
<protein>
    <recommendedName>
        <fullName evidence="5">Fam-b protein</fullName>
    </recommendedName>
</protein>
<evidence type="ECO:0008006" key="5">
    <source>
        <dbReference type="Google" id="ProtNLM"/>
    </source>
</evidence>